<proteinExistence type="predicted"/>
<comment type="caution">
    <text evidence="1">The sequence shown here is derived from an EMBL/GenBank/DDBJ whole genome shotgun (WGS) entry which is preliminary data.</text>
</comment>
<evidence type="ECO:0000313" key="1">
    <source>
        <dbReference type="EMBL" id="KAG2659827.1"/>
    </source>
</evidence>
<keyword evidence="2" id="KW-1185">Reference proteome</keyword>
<gene>
    <name evidence="1" type="ORF">PVAP13_1KG215415</name>
</gene>
<accession>A0A8T0XK58</accession>
<evidence type="ECO:0000313" key="2">
    <source>
        <dbReference type="Proteomes" id="UP000823388"/>
    </source>
</evidence>
<dbReference type="EMBL" id="CM029037">
    <property type="protein sequence ID" value="KAG2659827.1"/>
    <property type="molecule type" value="Genomic_DNA"/>
</dbReference>
<sequence>MREYETQCTCSSSMQMLMNMRPSAVYKDSSKKTNAYILKTYKQKVHFSAKDVLDYVVKYFGLKSVDLEEKDASFLLA</sequence>
<reference evidence="1" key="1">
    <citation type="submission" date="2020-05" db="EMBL/GenBank/DDBJ databases">
        <title>WGS assembly of Panicum virgatum.</title>
        <authorList>
            <person name="Lovell J.T."/>
            <person name="Jenkins J."/>
            <person name="Shu S."/>
            <person name="Juenger T.E."/>
            <person name="Schmutz J."/>
        </authorList>
    </citation>
    <scope>NUCLEOTIDE SEQUENCE</scope>
    <source>
        <strain evidence="1">AP13</strain>
    </source>
</reference>
<organism evidence="1 2">
    <name type="scientific">Panicum virgatum</name>
    <name type="common">Blackwell switchgrass</name>
    <dbReference type="NCBI Taxonomy" id="38727"/>
    <lineage>
        <taxon>Eukaryota</taxon>
        <taxon>Viridiplantae</taxon>
        <taxon>Streptophyta</taxon>
        <taxon>Embryophyta</taxon>
        <taxon>Tracheophyta</taxon>
        <taxon>Spermatophyta</taxon>
        <taxon>Magnoliopsida</taxon>
        <taxon>Liliopsida</taxon>
        <taxon>Poales</taxon>
        <taxon>Poaceae</taxon>
        <taxon>PACMAD clade</taxon>
        <taxon>Panicoideae</taxon>
        <taxon>Panicodae</taxon>
        <taxon>Paniceae</taxon>
        <taxon>Panicinae</taxon>
        <taxon>Panicum</taxon>
        <taxon>Panicum sect. Hiantes</taxon>
    </lineage>
</organism>
<protein>
    <submittedName>
        <fullName evidence="1">Uncharacterized protein</fullName>
    </submittedName>
</protein>
<name>A0A8T0XK58_PANVG</name>
<dbReference type="Proteomes" id="UP000823388">
    <property type="component" value="Chromosome 1K"/>
</dbReference>
<dbReference type="AlphaFoldDB" id="A0A8T0XK58"/>